<feature type="transmembrane region" description="Helical" evidence="5">
    <location>
        <begin position="12"/>
        <end position="34"/>
    </location>
</feature>
<evidence type="ECO:0000256" key="1">
    <source>
        <dbReference type="ARBA" id="ARBA00004141"/>
    </source>
</evidence>
<dbReference type="EMBL" id="KK118684">
    <property type="protein sequence ID" value="KFM73580.1"/>
    <property type="molecule type" value="Genomic_DNA"/>
</dbReference>
<evidence type="ECO:0000256" key="4">
    <source>
        <dbReference type="ARBA" id="ARBA00023136"/>
    </source>
</evidence>
<keyword evidence="4 5" id="KW-0472">Membrane</keyword>
<evidence type="ECO:0000256" key="2">
    <source>
        <dbReference type="ARBA" id="ARBA00022692"/>
    </source>
</evidence>
<gene>
    <name evidence="6" type="ORF">X975_04618</name>
</gene>
<evidence type="ECO:0000313" key="6">
    <source>
        <dbReference type="EMBL" id="KFM73580.1"/>
    </source>
</evidence>
<dbReference type="OrthoDB" id="432835at2759"/>
<reference evidence="6 7" key="1">
    <citation type="submission" date="2013-11" db="EMBL/GenBank/DDBJ databases">
        <title>Genome sequencing of Stegodyphus mimosarum.</title>
        <authorList>
            <person name="Bechsgaard J."/>
        </authorList>
    </citation>
    <scope>NUCLEOTIDE SEQUENCE [LARGE SCALE GENOMIC DNA]</scope>
</reference>
<protein>
    <submittedName>
        <fullName evidence="6">Tetraspanin-9</fullName>
    </submittedName>
</protein>
<dbReference type="InterPro" id="IPR018499">
    <property type="entry name" value="Tetraspanin/Peripherin"/>
</dbReference>
<dbReference type="PANTHER" id="PTHR19282">
    <property type="entry name" value="TETRASPANIN"/>
    <property type="match status" value="1"/>
</dbReference>
<accession>A0A087U891</accession>
<proteinExistence type="predicted"/>
<dbReference type="GO" id="GO:0005886">
    <property type="term" value="C:plasma membrane"/>
    <property type="evidence" value="ECO:0007669"/>
    <property type="project" value="TreeGrafter"/>
</dbReference>
<name>A0A087U891_STEMI</name>
<keyword evidence="3 5" id="KW-1133">Transmembrane helix</keyword>
<dbReference type="PRINTS" id="PR00259">
    <property type="entry name" value="TMFOUR"/>
</dbReference>
<feature type="non-terminal residue" evidence="6">
    <location>
        <position position="142"/>
    </location>
</feature>
<organism evidence="6 7">
    <name type="scientific">Stegodyphus mimosarum</name>
    <name type="common">African social velvet spider</name>
    <dbReference type="NCBI Taxonomy" id="407821"/>
    <lineage>
        <taxon>Eukaryota</taxon>
        <taxon>Metazoa</taxon>
        <taxon>Ecdysozoa</taxon>
        <taxon>Arthropoda</taxon>
        <taxon>Chelicerata</taxon>
        <taxon>Arachnida</taxon>
        <taxon>Araneae</taxon>
        <taxon>Araneomorphae</taxon>
        <taxon>Entelegynae</taxon>
        <taxon>Eresoidea</taxon>
        <taxon>Eresidae</taxon>
        <taxon>Stegodyphus</taxon>
    </lineage>
</organism>
<keyword evidence="7" id="KW-1185">Reference proteome</keyword>
<evidence type="ECO:0000313" key="7">
    <source>
        <dbReference type="Proteomes" id="UP000054359"/>
    </source>
</evidence>
<feature type="transmembrane region" description="Helical" evidence="5">
    <location>
        <begin position="54"/>
        <end position="75"/>
    </location>
</feature>
<dbReference type="AlphaFoldDB" id="A0A087U891"/>
<dbReference type="Pfam" id="PF00335">
    <property type="entry name" value="Tetraspanin"/>
    <property type="match status" value="1"/>
</dbReference>
<evidence type="ECO:0000256" key="5">
    <source>
        <dbReference type="SAM" id="Phobius"/>
    </source>
</evidence>
<sequence length="142" mass="15984">MSSLSCIRQALCCVNLLFWVLGCGMLGVGIWLHLAYQGYSKLLLTHQMLSGDSLAIVAGVLAFLLGFLGCCGSWFQNKCLLRMYFILVILILLLEFTAGTLGFIYRKHVGDVLQDELLLGIQNRYTTDNEHGLREIWDHIQD</sequence>
<dbReference type="OMA" id="MMENYAR"/>
<feature type="transmembrane region" description="Helical" evidence="5">
    <location>
        <begin position="84"/>
        <end position="105"/>
    </location>
</feature>
<comment type="subcellular location">
    <subcellularLocation>
        <location evidence="1">Membrane</location>
        <topology evidence="1">Multi-pass membrane protein</topology>
    </subcellularLocation>
</comment>
<dbReference type="PANTHER" id="PTHR19282:SF478">
    <property type="entry name" value="TETRASPANIN"/>
    <property type="match status" value="1"/>
</dbReference>
<keyword evidence="2 5" id="KW-0812">Transmembrane</keyword>
<dbReference type="STRING" id="407821.A0A087U891"/>
<evidence type="ECO:0000256" key="3">
    <source>
        <dbReference type="ARBA" id="ARBA00022989"/>
    </source>
</evidence>
<dbReference type="Proteomes" id="UP000054359">
    <property type="component" value="Unassembled WGS sequence"/>
</dbReference>